<name>A0A816KQ47_BRANA</name>
<dbReference type="AlphaFoldDB" id="A0A816KQ47"/>
<evidence type="ECO:0000313" key="2">
    <source>
        <dbReference type="EMBL" id="CAF1923911.1"/>
    </source>
</evidence>
<organism evidence="2">
    <name type="scientific">Brassica napus</name>
    <name type="common">Rape</name>
    <dbReference type="NCBI Taxonomy" id="3708"/>
    <lineage>
        <taxon>Eukaryota</taxon>
        <taxon>Viridiplantae</taxon>
        <taxon>Streptophyta</taxon>
        <taxon>Embryophyta</taxon>
        <taxon>Tracheophyta</taxon>
        <taxon>Spermatophyta</taxon>
        <taxon>Magnoliopsida</taxon>
        <taxon>eudicotyledons</taxon>
        <taxon>Gunneridae</taxon>
        <taxon>Pentapetalae</taxon>
        <taxon>rosids</taxon>
        <taxon>malvids</taxon>
        <taxon>Brassicales</taxon>
        <taxon>Brassicaceae</taxon>
        <taxon>Brassiceae</taxon>
        <taxon>Brassica</taxon>
    </lineage>
</organism>
<accession>A0A816KQ47</accession>
<dbReference type="Proteomes" id="UP001295469">
    <property type="component" value="Chromosome C05"/>
</dbReference>
<sequence>MAPLVAGPAPVSRPPSDPPDSTLKIALPSNPPDPPVPPNPPPDTLFTSMQLSIYCGMQMLSFYCSMQASFHLFSNGFCNDKVVFRDDLQQVDYRTKMSDV</sequence>
<feature type="region of interest" description="Disordered" evidence="1">
    <location>
        <begin position="1"/>
        <end position="43"/>
    </location>
</feature>
<dbReference type="EMBL" id="HG994369">
    <property type="protein sequence ID" value="CAF1923911.1"/>
    <property type="molecule type" value="Genomic_DNA"/>
</dbReference>
<protein>
    <submittedName>
        <fullName evidence="2">(rape) hypothetical protein</fullName>
    </submittedName>
</protein>
<evidence type="ECO:0000256" key="1">
    <source>
        <dbReference type="SAM" id="MobiDB-lite"/>
    </source>
</evidence>
<reference evidence="2" key="1">
    <citation type="submission" date="2021-01" db="EMBL/GenBank/DDBJ databases">
        <authorList>
            <consortium name="Genoscope - CEA"/>
            <person name="William W."/>
        </authorList>
    </citation>
    <scope>NUCLEOTIDE SEQUENCE</scope>
</reference>
<gene>
    <name evidence="2" type="ORF">DARMORV10_C05P04140.1</name>
</gene>
<proteinExistence type="predicted"/>
<feature type="compositionally biased region" description="Pro residues" evidence="1">
    <location>
        <begin position="29"/>
        <end position="43"/>
    </location>
</feature>